<dbReference type="AlphaFoldDB" id="A0A2H6KBX7"/>
<keyword evidence="1" id="KW-0694">RNA-binding</keyword>
<evidence type="ECO:0000313" key="4">
    <source>
        <dbReference type="EMBL" id="GBE60498.1"/>
    </source>
</evidence>
<dbReference type="Pfam" id="PF00013">
    <property type="entry name" value="KH_1"/>
    <property type="match status" value="1"/>
</dbReference>
<dbReference type="EMBL" id="BDSA01000002">
    <property type="protein sequence ID" value="GBE60498.1"/>
    <property type="molecule type" value="Genomic_DNA"/>
</dbReference>
<dbReference type="RefSeq" id="XP_028866741.1">
    <property type="nucleotide sequence ID" value="XM_029010908.1"/>
</dbReference>
<dbReference type="InterPro" id="IPR004087">
    <property type="entry name" value="KH_dom"/>
</dbReference>
<dbReference type="Proteomes" id="UP000236319">
    <property type="component" value="Unassembled WGS sequence"/>
</dbReference>
<dbReference type="OrthoDB" id="427410at2759"/>
<name>A0A2H6KBX7_9APIC</name>
<dbReference type="CDD" id="cd00105">
    <property type="entry name" value="KH-I"/>
    <property type="match status" value="1"/>
</dbReference>
<evidence type="ECO:0000256" key="2">
    <source>
        <dbReference type="SAM" id="Coils"/>
    </source>
</evidence>
<evidence type="ECO:0000313" key="5">
    <source>
        <dbReference type="Proteomes" id="UP000236319"/>
    </source>
</evidence>
<dbReference type="SMART" id="SM00322">
    <property type="entry name" value="KH"/>
    <property type="match status" value="1"/>
</dbReference>
<dbReference type="Gene3D" id="3.30.1370.10">
    <property type="entry name" value="K Homology domain, type 1"/>
    <property type="match status" value="1"/>
</dbReference>
<dbReference type="VEuPathDB" id="PiroplasmaDB:BOVATA_019910"/>
<evidence type="ECO:0000256" key="1">
    <source>
        <dbReference type="PROSITE-ProRule" id="PRU00117"/>
    </source>
</evidence>
<dbReference type="InterPro" id="IPR036612">
    <property type="entry name" value="KH_dom_type_1_sf"/>
</dbReference>
<dbReference type="PROSITE" id="PS50084">
    <property type="entry name" value="KH_TYPE_1"/>
    <property type="match status" value="1"/>
</dbReference>
<feature type="domain" description="K Homology" evidence="3">
    <location>
        <begin position="699"/>
        <end position="768"/>
    </location>
</feature>
<sequence length="830" mass="92693">MFSDSRRQSTSSVSTDLVDEEGFERVLSPAERRLLRKNASAAAAARDGNAGVMNFGSLLNKFQSRMKKHGIDFSSLPLTPDSAAKCESKEEELRDFIRELDNAFKSAPLGVAKPIQFKTLEEIDKRIRDVTEQFRRLKTTRGKPSGISAEELDTATQENEVYMAHLREQRTIMEGFQNMKAFQATLSQYKKALLDVLSFRAEAERRAASNALNGPNSAATRAARQQEYICGILRSMKEEKGATLDVSAITKSEVMIMATANRFQPPHNYLRRIKEKFCVHIDPIDSSSSELSALHLTVHGEESDVENCAKFLKSLEFHSSKRVVVESDRLKKAFGGISGLSQLEESFGVLVFYYQGILDMIGSKDGLNLASNYVEEKIANIDNKENSSKSAAKVVSSVPTTLAEHNARKVEMQYDFLICKALSTRFRPTVRTVEADLGVTVSFDVSPKEAKGTIYVNADSAYRLTAVAPEERIKQATAKLRDFIATLGSREVPNSSDEDIISFLFSEETLRSRFVSQDFCLLRYNGVVYVVGVKDALKDAVVRVSTVVRYREHKPKELFVPMEKSLLLSSSTLSAVEDWTSVTIMMRDSINGFVLKIFGSLDQQEECVKQVNEILSTHTEYAFDLFPAHMAVLSDNKYRMVRDLEQQSQVRIILNKENNQLVFHGQKERVDEAVNIMKAFTGNFVCVDQTKVSDITLTGDFYAWLRVPRRHVGAIIGKGGSTLRDIIDSSGLRNMFVNRSDSSDEIVCLEGNKESVQRALEVLGNILEFDGVNQKDQPITDSFVGKYSSANSVLRNNTTVLDRRSSSVRSAGGKPIVFDCRDFPVLGSKS</sequence>
<gene>
    <name evidence="4" type="ORF">BOVATA_019910</name>
</gene>
<comment type="caution">
    <text evidence="4">The sequence shown here is derived from an EMBL/GenBank/DDBJ whole genome shotgun (WGS) entry which is preliminary data.</text>
</comment>
<dbReference type="GO" id="GO:0003723">
    <property type="term" value="F:RNA binding"/>
    <property type="evidence" value="ECO:0007669"/>
    <property type="project" value="UniProtKB-UniRule"/>
</dbReference>
<keyword evidence="5" id="KW-1185">Reference proteome</keyword>
<dbReference type="GeneID" id="39874268"/>
<proteinExistence type="predicted"/>
<accession>A0A2H6KBX7</accession>
<keyword evidence="2" id="KW-0175">Coiled coil</keyword>
<organism evidence="4 5">
    <name type="scientific">Babesia ovata</name>
    <dbReference type="NCBI Taxonomy" id="189622"/>
    <lineage>
        <taxon>Eukaryota</taxon>
        <taxon>Sar</taxon>
        <taxon>Alveolata</taxon>
        <taxon>Apicomplexa</taxon>
        <taxon>Aconoidasida</taxon>
        <taxon>Piroplasmida</taxon>
        <taxon>Babesiidae</taxon>
        <taxon>Babesia</taxon>
    </lineage>
</organism>
<dbReference type="InterPro" id="IPR004088">
    <property type="entry name" value="KH_dom_type_1"/>
</dbReference>
<evidence type="ECO:0000259" key="3">
    <source>
        <dbReference type="SMART" id="SM00322"/>
    </source>
</evidence>
<reference evidence="4 5" key="1">
    <citation type="journal article" date="2017" name="BMC Genomics">
        <title>Whole-genome assembly of Babesia ovata and comparative genomics between closely related pathogens.</title>
        <authorList>
            <person name="Yamagishi J."/>
            <person name="Asada M."/>
            <person name="Hakimi H."/>
            <person name="Tanaka T.Q."/>
            <person name="Sugimoto C."/>
            <person name="Kawazu S."/>
        </authorList>
    </citation>
    <scope>NUCLEOTIDE SEQUENCE [LARGE SCALE GENOMIC DNA]</scope>
    <source>
        <strain evidence="4 5">Miyake</strain>
    </source>
</reference>
<protein>
    <submittedName>
        <fullName evidence="4">QF122 antigen</fullName>
    </submittedName>
</protein>
<feature type="coiled-coil region" evidence="2">
    <location>
        <begin position="86"/>
        <end position="140"/>
    </location>
</feature>
<dbReference type="SUPFAM" id="SSF54791">
    <property type="entry name" value="Eukaryotic type KH-domain (KH-domain type I)"/>
    <property type="match status" value="1"/>
</dbReference>